<keyword evidence="5" id="KW-1185">Reference proteome</keyword>
<protein>
    <recommendedName>
        <fullName evidence="3">Antitoxin</fullName>
    </recommendedName>
</protein>
<dbReference type="Gene3D" id="4.10.1150.10">
    <property type="entry name" value="AF2212/PG0164-like"/>
    <property type="match status" value="1"/>
</dbReference>
<sequence length="62" mass="7036">MSKVIVALYRGDVLIPLEKLDLPPGVKLRIRIEGVEGRDELKELGYLKLLQEGDDAEELFEI</sequence>
<dbReference type="InterPro" id="IPR024069">
    <property type="entry name" value="AF2212-like_dom_sf"/>
</dbReference>
<dbReference type="RefSeq" id="WP_088863898.1">
    <property type="nucleotide sequence ID" value="NZ_CP015101.1"/>
</dbReference>
<dbReference type="GeneID" id="33325122"/>
<keyword evidence="2 3" id="KW-1277">Toxin-antitoxin system</keyword>
<dbReference type="InterPro" id="IPR008203">
    <property type="entry name" value="AF2212-like"/>
</dbReference>
<dbReference type="Pfam" id="PF01954">
    <property type="entry name" value="AF2212-like"/>
    <property type="match status" value="1"/>
</dbReference>
<evidence type="ECO:0000313" key="5">
    <source>
        <dbReference type="Proteomes" id="UP000250272"/>
    </source>
</evidence>
<comment type="function">
    <text evidence="3">Antitoxin component of a type II toxin-antitoxin (TA) system.</text>
</comment>
<dbReference type="KEGG" id="tbs:A3L01_00070"/>
<dbReference type="SUPFAM" id="SSF141694">
    <property type="entry name" value="AF2212/PG0164-like"/>
    <property type="match status" value="1"/>
</dbReference>
<name>A0A2Z2MGH2_9EURY</name>
<gene>
    <name evidence="4" type="ORF">A3L01_00070</name>
</gene>
<accession>A0A2Z2MGH2</accession>
<dbReference type="AlphaFoldDB" id="A0A2Z2MGH2"/>
<evidence type="ECO:0000313" key="4">
    <source>
        <dbReference type="EMBL" id="ASJ03842.1"/>
    </source>
</evidence>
<evidence type="ECO:0000256" key="3">
    <source>
        <dbReference type="RuleBase" id="RU368051"/>
    </source>
</evidence>
<dbReference type="EMBL" id="CP015101">
    <property type="protein sequence ID" value="ASJ03842.1"/>
    <property type="molecule type" value="Genomic_DNA"/>
</dbReference>
<reference evidence="4 5" key="1">
    <citation type="submission" date="2016-04" db="EMBL/GenBank/DDBJ databases">
        <title>Complete genome sequence of Thermococcus barossii type strain SHCK-94.</title>
        <authorList>
            <person name="Oger P.M."/>
        </authorList>
    </citation>
    <scope>NUCLEOTIDE SEQUENCE [LARGE SCALE GENOMIC DNA]</scope>
    <source>
        <strain evidence="4 5">SHCK-94</strain>
    </source>
</reference>
<dbReference type="OrthoDB" id="116241at2157"/>
<comment type="similarity">
    <text evidence="1 3">Belongs to the UPF0165 family.</text>
</comment>
<dbReference type="Proteomes" id="UP000250272">
    <property type="component" value="Chromosome"/>
</dbReference>
<organism evidence="4 5">
    <name type="scientific">Thermococcus barossii</name>
    <dbReference type="NCBI Taxonomy" id="54077"/>
    <lineage>
        <taxon>Archaea</taxon>
        <taxon>Methanobacteriati</taxon>
        <taxon>Methanobacteriota</taxon>
        <taxon>Thermococci</taxon>
        <taxon>Thermococcales</taxon>
        <taxon>Thermococcaceae</taxon>
        <taxon>Thermococcus</taxon>
    </lineage>
</organism>
<proteinExistence type="inferred from homology"/>
<evidence type="ECO:0000256" key="1">
    <source>
        <dbReference type="ARBA" id="ARBA00006615"/>
    </source>
</evidence>
<evidence type="ECO:0000256" key="2">
    <source>
        <dbReference type="ARBA" id="ARBA00022649"/>
    </source>
</evidence>